<protein>
    <recommendedName>
        <fullName evidence="2">DUF2231 domain-containing protein</fullName>
    </recommendedName>
</protein>
<keyword evidence="4" id="KW-1185">Reference proteome</keyword>
<evidence type="ECO:0000256" key="1">
    <source>
        <dbReference type="SAM" id="Phobius"/>
    </source>
</evidence>
<feature type="transmembrane region" description="Helical" evidence="1">
    <location>
        <begin position="85"/>
        <end position="102"/>
    </location>
</feature>
<feature type="transmembrane region" description="Helical" evidence="1">
    <location>
        <begin position="47"/>
        <end position="65"/>
    </location>
</feature>
<accession>A0A2K8N5E3</accession>
<reference evidence="4" key="1">
    <citation type="submission" date="2017-11" db="EMBL/GenBank/DDBJ databases">
        <title>Complete Genome Sequence of Kyrpidia sp. Strain EA-1, a thermophilic, hydrogen-oxidizing Bacterium, isolated from the Azores.</title>
        <authorList>
            <person name="Reiner J.E."/>
            <person name="Lapp C.J."/>
            <person name="Bunk B."/>
            <person name="Gescher J."/>
        </authorList>
    </citation>
    <scope>NUCLEOTIDE SEQUENCE [LARGE SCALE GENOMIC DNA]</scope>
    <source>
        <strain evidence="4">EA-1</strain>
    </source>
</reference>
<sequence>MSGFLLDLFRHPHPIVVHFPIALIVVAAAYDLITVVRHREIPPGHGLLLWLVAAAGAALAVATGPEHDARGISASFEPHERLADVTLILALIVAAWRLWAAWRRQVVKGPVRKAAYTVLSVAAAVAVLVTGYYGGQMVYEEAIGVSMNGNLVHPPIPGSHGEHD</sequence>
<dbReference type="AlphaFoldDB" id="A0A2K8N5E3"/>
<keyword evidence="1" id="KW-0812">Transmembrane</keyword>
<evidence type="ECO:0000313" key="3">
    <source>
        <dbReference type="EMBL" id="ATY83790.1"/>
    </source>
</evidence>
<dbReference type="RefSeq" id="WP_100666628.1">
    <property type="nucleotide sequence ID" value="NZ_CP024955.1"/>
</dbReference>
<dbReference type="Proteomes" id="UP000231932">
    <property type="component" value="Chromosome"/>
</dbReference>
<keyword evidence="1" id="KW-0472">Membrane</keyword>
<dbReference type="KEGG" id="kyr:CVV65_01335"/>
<proteinExistence type="predicted"/>
<name>A0A2K8N5E3_9BACL</name>
<dbReference type="EMBL" id="CP024955">
    <property type="protein sequence ID" value="ATY83790.1"/>
    <property type="molecule type" value="Genomic_DNA"/>
</dbReference>
<dbReference type="OrthoDB" id="8080622at2"/>
<feature type="domain" description="DUF2231" evidence="2">
    <location>
        <begin position="13"/>
        <end position="146"/>
    </location>
</feature>
<feature type="transmembrane region" description="Helical" evidence="1">
    <location>
        <begin position="15"/>
        <end position="35"/>
    </location>
</feature>
<gene>
    <name evidence="3" type="ORF">CVV65_01335</name>
</gene>
<evidence type="ECO:0000313" key="4">
    <source>
        <dbReference type="Proteomes" id="UP000231932"/>
    </source>
</evidence>
<organism evidence="3 4">
    <name type="scientific">Kyrpidia spormannii</name>
    <dbReference type="NCBI Taxonomy" id="2055160"/>
    <lineage>
        <taxon>Bacteria</taxon>
        <taxon>Bacillati</taxon>
        <taxon>Bacillota</taxon>
        <taxon>Bacilli</taxon>
        <taxon>Bacillales</taxon>
        <taxon>Alicyclobacillaceae</taxon>
        <taxon>Kyrpidia</taxon>
    </lineage>
</organism>
<dbReference type="InterPro" id="IPR019251">
    <property type="entry name" value="DUF2231_TM"/>
</dbReference>
<feature type="transmembrane region" description="Helical" evidence="1">
    <location>
        <begin position="114"/>
        <end position="133"/>
    </location>
</feature>
<keyword evidence="1" id="KW-1133">Transmembrane helix</keyword>
<evidence type="ECO:0000259" key="2">
    <source>
        <dbReference type="Pfam" id="PF09990"/>
    </source>
</evidence>
<dbReference type="Pfam" id="PF09990">
    <property type="entry name" value="DUF2231"/>
    <property type="match status" value="1"/>
</dbReference>